<dbReference type="OrthoDB" id="276989at2759"/>
<dbReference type="AlphaFoldDB" id="A0A090N2R6"/>
<sequence>MSRAIAPSSAAADGRDDRAVALAAREVAGHALAGAVAGCAVEAALYPLDTLKTRLQAARAGTRALTARGAYAGVLGNLLGVAPASALFFAAYEPAKVALGRAAGREPGAREHLAAAALGGLVSSVVRVPTEVIKTRRQVGVGGATGLRAIVRAHGVAGLFVGYWSFLLRDLPFDAIEFAGYEGLKNAWRETVGRDSLSAGEAGVLGAIAGAATGAVTTPLDVVKTRLMTSPETYKSVVHCVRKTVAEEGAMALFKGVQPRVLWIGLGGACFFSVLETARGVFVSPEASTERATRSKRDAKSKKRDE</sequence>
<feature type="repeat" description="Solcar" evidence="8">
    <location>
        <begin position="25"/>
        <end position="98"/>
    </location>
</feature>
<evidence type="ECO:0000313" key="13">
    <source>
        <dbReference type="Proteomes" id="UP000009170"/>
    </source>
</evidence>
<dbReference type="RefSeq" id="XP_003074405.2">
    <property type="nucleotide sequence ID" value="XM_003074358.2"/>
</dbReference>
<gene>
    <name evidence="12" type="ORF">OT_ostta01g03495</name>
</gene>
<feature type="repeat" description="Solcar" evidence="8">
    <location>
        <begin position="197"/>
        <end position="281"/>
    </location>
</feature>
<evidence type="ECO:0000256" key="6">
    <source>
        <dbReference type="ARBA" id="ARBA00022989"/>
    </source>
</evidence>
<reference evidence="13" key="1">
    <citation type="journal article" date="2006" name="Proc. Natl. Acad. Sci. U.S.A.">
        <title>Genome analysis of the smallest free-living eukaryote Ostreococcus tauri unveils many unique features.</title>
        <authorList>
            <person name="Derelle E."/>
            <person name="Ferraz C."/>
            <person name="Rombauts S."/>
            <person name="Rouze P."/>
            <person name="Worden A.Z."/>
            <person name="Robbens S."/>
            <person name="Partensky F."/>
            <person name="Degroeve S."/>
            <person name="Echeynie S."/>
            <person name="Cooke R."/>
            <person name="Saeys Y."/>
            <person name="Wuyts J."/>
            <person name="Jabbari K."/>
            <person name="Bowler C."/>
            <person name="Panaud O."/>
            <person name="Piegu B."/>
            <person name="Ball S.G."/>
            <person name="Ral J.-P."/>
            <person name="Bouget F.-Y."/>
            <person name="Piganeau G."/>
            <person name="De Baets B."/>
            <person name="Picard A."/>
            <person name="Delseny M."/>
            <person name="Demaille J."/>
            <person name="Van de Peer Y."/>
            <person name="Moreau H."/>
        </authorList>
    </citation>
    <scope>NUCLEOTIDE SEQUENCE [LARGE SCALE GENOMIC DNA]</scope>
    <source>
        <strain evidence="13">OTTH 0595 / CCAP 157/2 / RCC745</strain>
    </source>
</reference>
<keyword evidence="7 8" id="KW-0472">Membrane</keyword>
<comment type="similarity">
    <text evidence="2 9">Belongs to the mitochondrial carrier (TC 2.A.29) family.</text>
</comment>
<accession>A0A090N2R6</accession>
<evidence type="ECO:0000256" key="1">
    <source>
        <dbReference type="ARBA" id="ARBA00004141"/>
    </source>
</evidence>
<evidence type="ECO:0000256" key="7">
    <source>
        <dbReference type="ARBA" id="ARBA00023136"/>
    </source>
</evidence>
<protein>
    <submittedName>
        <fullName evidence="12">Mitochondrial substrate/solute carrier</fullName>
    </submittedName>
</protein>
<feature type="region of interest" description="Disordered" evidence="10">
    <location>
        <begin position="286"/>
        <end position="306"/>
    </location>
</feature>
<proteinExistence type="inferred from homology"/>
<evidence type="ECO:0000256" key="8">
    <source>
        <dbReference type="PROSITE-ProRule" id="PRU00282"/>
    </source>
</evidence>
<keyword evidence="13" id="KW-1185">Reference proteome</keyword>
<feature type="compositionally biased region" description="Basic and acidic residues" evidence="10">
    <location>
        <begin position="288"/>
        <end position="306"/>
    </location>
</feature>
<evidence type="ECO:0000256" key="2">
    <source>
        <dbReference type="ARBA" id="ARBA00006375"/>
    </source>
</evidence>
<feature type="repeat" description="Solcar" evidence="8">
    <location>
        <begin position="107"/>
        <end position="187"/>
    </location>
</feature>
<dbReference type="GO" id="GO:0016020">
    <property type="term" value="C:membrane"/>
    <property type="evidence" value="ECO:0007669"/>
    <property type="project" value="UniProtKB-SubCell"/>
</dbReference>
<evidence type="ECO:0000256" key="9">
    <source>
        <dbReference type="RuleBase" id="RU000488"/>
    </source>
</evidence>
<evidence type="ECO:0000256" key="5">
    <source>
        <dbReference type="ARBA" id="ARBA00022737"/>
    </source>
</evidence>
<dbReference type="STRING" id="70448.A0A090N2R6"/>
<keyword evidence="3 9" id="KW-0813">Transport</keyword>
<dbReference type="Proteomes" id="UP000009170">
    <property type="component" value="Unassembled WGS sequence"/>
</dbReference>
<comment type="caution">
    <text evidence="12">The sequence shown here is derived from an EMBL/GenBank/DDBJ whole genome shotgun (WGS) entry which is preliminary data.</text>
</comment>
<dbReference type="InterPro" id="IPR018108">
    <property type="entry name" value="MCP_transmembrane"/>
</dbReference>
<comment type="subcellular location">
    <subcellularLocation>
        <location evidence="1">Membrane</location>
        <topology evidence="1">Multi-pass membrane protein</topology>
    </subcellularLocation>
</comment>
<evidence type="ECO:0000256" key="4">
    <source>
        <dbReference type="ARBA" id="ARBA00022692"/>
    </source>
</evidence>
<keyword evidence="6 11" id="KW-1133">Transmembrane helix</keyword>
<dbReference type="InParanoid" id="A0A090N2R6"/>
<dbReference type="Gene3D" id="1.50.40.10">
    <property type="entry name" value="Mitochondrial carrier domain"/>
    <property type="match status" value="1"/>
</dbReference>
<dbReference type="Pfam" id="PF00153">
    <property type="entry name" value="Mito_carr"/>
    <property type="match status" value="3"/>
</dbReference>
<dbReference type="PROSITE" id="PS50920">
    <property type="entry name" value="SOLCAR"/>
    <property type="match status" value="3"/>
</dbReference>
<evidence type="ECO:0000256" key="10">
    <source>
        <dbReference type="SAM" id="MobiDB-lite"/>
    </source>
</evidence>
<reference evidence="12 13" key="2">
    <citation type="journal article" date="2014" name="BMC Genomics">
        <title>An improved genome of the model marine alga Ostreococcus tauri unfolds by assessing Illumina de novo assemblies.</title>
        <authorList>
            <person name="Blanc-Mathieu R."/>
            <person name="Verhelst B."/>
            <person name="Derelle E."/>
            <person name="Rombauts S."/>
            <person name="Bouget F.Y."/>
            <person name="Carre I."/>
            <person name="Chateau A."/>
            <person name="Eyre-Walker A."/>
            <person name="Grimsley N."/>
            <person name="Moreau H."/>
            <person name="Piegu B."/>
            <person name="Rivals E."/>
            <person name="Schackwitz W."/>
            <person name="Van de Peer Y."/>
            <person name="Piganeau G."/>
        </authorList>
    </citation>
    <scope>NUCLEOTIDE SEQUENCE [LARGE SCALE GENOMIC DNA]</scope>
    <source>
        <strain evidence="13">OTTH 0595 / CCAP 157/2 / RCC745</strain>
    </source>
</reference>
<evidence type="ECO:0000313" key="12">
    <source>
        <dbReference type="EMBL" id="CEF96703.1"/>
    </source>
</evidence>
<dbReference type="PANTHER" id="PTHR45667">
    <property type="entry name" value="S-ADENOSYLMETHIONINE MITOCHONDRIAL CARRIER PROTEIN"/>
    <property type="match status" value="1"/>
</dbReference>
<evidence type="ECO:0000256" key="11">
    <source>
        <dbReference type="SAM" id="Phobius"/>
    </source>
</evidence>
<dbReference type="InterPro" id="IPR023395">
    <property type="entry name" value="MCP_dom_sf"/>
</dbReference>
<keyword evidence="5" id="KW-0677">Repeat</keyword>
<dbReference type="SUPFAM" id="SSF103506">
    <property type="entry name" value="Mitochondrial carrier"/>
    <property type="match status" value="1"/>
</dbReference>
<dbReference type="FunCoup" id="A0A090N2R6">
    <property type="interactions" value="1821"/>
</dbReference>
<keyword evidence="4 8" id="KW-0812">Transmembrane</keyword>
<dbReference type="GeneID" id="9834790"/>
<evidence type="ECO:0000256" key="3">
    <source>
        <dbReference type="ARBA" id="ARBA00022448"/>
    </source>
</evidence>
<dbReference type="KEGG" id="ota:OT_ostta01g03495"/>
<name>A0A090N2R6_OSTTA</name>
<dbReference type="EMBL" id="CAID01000001">
    <property type="protein sequence ID" value="CEF96703.1"/>
    <property type="molecule type" value="Genomic_DNA"/>
</dbReference>
<organism evidence="12 13">
    <name type="scientific">Ostreococcus tauri</name>
    <name type="common">Marine green alga</name>
    <dbReference type="NCBI Taxonomy" id="70448"/>
    <lineage>
        <taxon>Eukaryota</taxon>
        <taxon>Viridiplantae</taxon>
        <taxon>Chlorophyta</taxon>
        <taxon>Mamiellophyceae</taxon>
        <taxon>Mamiellales</taxon>
        <taxon>Bathycoccaceae</taxon>
        <taxon>Ostreococcus</taxon>
    </lineage>
</organism>
<feature type="transmembrane region" description="Helical" evidence="11">
    <location>
        <begin position="69"/>
        <end position="92"/>
    </location>
</feature>